<name>A0A2I0TVW3_LIMLA</name>
<organism evidence="1 2">
    <name type="scientific">Limosa lapponica baueri</name>
    <dbReference type="NCBI Taxonomy" id="1758121"/>
    <lineage>
        <taxon>Eukaryota</taxon>
        <taxon>Metazoa</taxon>
        <taxon>Chordata</taxon>
        <taxon>Craniata</taxon>
        <taxon>Vertebrata</taxon>
        <taxon>Euteleostomi</taxon>
        <taxon>Archelosauria</taxon>
        <taxon>Archosauria</taxon>
        <taxon>Dinosauria</taxon>
        <taxon>Saurischia</taxon>
        <taxon>Theropoda</taxon>
        <taxon>Coelurosauria</taxon>
        <taxon>Aves</taxon>
        <taxon>Neognathae</taxon>
        <taxon>Neoaves</taxon>
        <taxon>Charadriiformes</taxon>
        <taxon>Scolopacidae</taxon>
        <taxon>Limosa</taxon>
    </lineage>
</organism>
<reference evidence="2" key="1">
    <citation type="submission" date="2017-11" db="EMBL/GenBank/DDBJ databases">
        <authorList>
            <person name="Lima N.C."/>
            <person name="Parody-Merino A.M."/>
            <person name="Battley P.F."/>
            <person name="Fidler A.E."/>
            <person name="Prosdocimi F."/>
        </authorList>
    </citation>
    <scope>NUCLEOTIDE SEQUENCE [LARGE SCALE GENOMIC DNA]</scope>
</reference>
<dbReference type="EMBL" id="KZ506922">
    <property type="protein sequence ID" value="PKU37937.1"/>
    <property type="molecule type" value="Genomic_DNA"/>
</dbReference>
<protein>
    <submittedName>
        <fullName evidence="1">Uncharacterized protein</fullName>
    </submittedName>
</protein>
<accession>A0A2I0TVW3</accession>
<evidence type="ECO:0000313" key="2">
    <source>
        <dbReference type="Proteomes" id="UP000233556"/>
    </source>
</evidence>
<reference evidence="2" key="2">
    <citation type="submission" date="2017-12" db="EMBL/GenBank/DDBJ databases">
        <title>Genome sequence of the Bar-tailed Godwit (Limosa lapponica baueri).</title>
        <authorList>
            <person name="Lima N.C.B."/>
            <person name="Parody-Merino A.M."/>
            <person name="Battley P.F."/>
            <person name="Fidler A.E."/>
            <person name="Prosdocimi F."/>
        </authorList>
    </citation>
    <scope>NUCLEOTIDE SEQUENCE [LARGE SCALE GENOMIC DNA]</scope>
</reference>
<dbReference type="AlphaFoldDB" id="A0A2I0TVW3"/>
<proteinExistence type="predicted"/>
<keyword evidence="2" id="KW-1185">Reference proteome</keyword>
<gene>
    <name evidence="1" type="ORF">llap_11757</name>
</gene>
<dbReference type="Proteomes" id="UP000233556">
    <property type="component" value="Unassembled WGS sequence"/>
</dbReference>
<sequence length="117" mass="13042">MSGAEDTFESRGRQDAAVQVLELARFNAKESCCKVPAEQGSSCPAVSMSKDFVQTFPLRGTDSKWAVWIPQDKHISSESFGENSIKKGVGTRIEWVEEYQQNLGIGDSDQWFVHNGR</sequence>
<evidence type="ECO:0000313" key="1">
    <source>
        <dbReference type="EMBL" id="PKU37937.1"/>
    </source>
</evidence>